<organism evidence="3 4">
    <name type="scientific">Acyrthosiphon pisum</name>
    <name type="common">Pea aphid</name>
    <dbReference type="NCBI Taxonomy" id="7029"/>
    <lineage>
        <taxon>Eukaryota</taxon>
        <taxon>Metazoa</taxon>
        <taxon>Ecdysozoa</taxon>
        <taxon>Arthropoda</taxon>
        <taxon>Hexapoda</taxon>
        <taxon>Insecta</taxon>
        <taxon>Pterygota</taxon>
        <taxon>Neoptera</taxon>
        <taxon>Paraneoptera</taxon>
        <taxon>Hemiptera</taxon>
        <taxon>Sternorrhyncha</taxon>
        <taxon>Aphidomorpha</taxon>
        <taxon>Aphidoidea</taxon>
        <taxon>Aphididae</taxon>
        <taxon>Macrosiphini</taxon>
        <taxon>Acyrthosiphon</taxon>
    </lineage>
</organism>
<evidence type="ECO:0000256" key="1">
    <source>
        <dbReference type="PROSITE-ProRule" id="PRU00047"/>
    </source>
</evidence>
<dbReference type="GO" id="GO:0008270">
    <property type="term" value="F:zinc ion binding"/>
    <property type="evidence" value="ECO:0007669"/>
    <property type="project" value="UniProtKB-KW"/>
</dbReference>
<proteinExistence type="predicted"/>
<dbReference type="OrthoDB" id="6622370at2759"/>
<keyword evidence="4" id="KW-1185">Reference proteome</keyword>
<dbReference type="Proteomes" id="UP000007819">
    <property type="component" value="Chromosome X"/>
</dbReference>
<protein>
    <recommendedName>
        <fullName evidence="2">CCHC-type domain-containing protein</fullName>
    </recommendedName>
</protein>
<dbReference type="Gene3D" id="4.10.60.10">
    <property type="entry name" value="Zinc finger, CCHC-type"/>
    <property type="match status" value="1"/>
</dbReference>
<accession>A0A8R2H9X2</accession>
<evidence type="ECO:0000313" key="3">
    <source>
        <dbReference type="EnsemblMetazoa" id="XP_016660926.1"/>
    </source>
</evidence>
<feature type="domain" description="CCHC-type" evidence="2">
    <location>
        <begin position="158"/>
        <end position="173"/>
    </location>
</feature>
<evidence type="ECO:0000313" key="4">
    <source>
        <dbReference type="Proteomes" id="UP000007819"/>
    </source>
</evidence>
<dbReference type="GeneID" id="107884060"/>
<dbReference type="PROSITE" id="PS50158">
    <property type="entry name" value="ZF_CCHC"/>
    <property type="match status" value="1"/>
</dbReference>
<sequence>MRQTRDGCLLLELPKGSSSMKAAKTIASAMSSKLGDSVGKVVQLGVQVEVEVLDIDATATASEVLEALRHAIPGQDDPAARIDRDVVSDFRIWGTRSGQQIATAKMPRSIAASIARVPIGWTMCRVRPRTLPPERCFRCQAFGHNSRSCTAEDRTGACWKCGVAGHLMKDCAEGDDRCVACETAGLPKVSHKPGSGACAARRKSGAA</sequence>
<evidence type="ECO:0000259" key="2">
    <source>
        <dbReference type="PROSITE" id="PS50158"/>
    </source>
</evidence>
<dbReference type="InterPro" id="IPR036875">
    <property type="entry name" value="Znf_CCHC_sf"/>
</dbReference>
<dbReference type="EnsemblMetazoa" id="XM_016805437.1">
    <property type="protein sequence ID" value="XP_016660926.1"/>
    <property type="gene ID" value="LOC107884060"/>
</dbReference>
<keyword evidence="1" id="KW-0863">Zinc-finger</keyword>
<reference evidence="3" key="2">
    <citation type="submission" date="2022-06" db="UniProtKB">
        <authorList>
            <consortium name="EnsemblMetazoa"/>
        </authorList>
    </citation>
    <scope>IDENTIFICATION</scope>
</reference>
<dbReference type="GO" id="GO:0003676">
    <property type="term" value="F:nucleic acid binding"/>
    <property type="evidence" value="ECO:0007669"/>
    <property type="project" value="InterPro"/>
</dbReference>
<keyword evidence="1" id="KW-0479">Metal-binding</keyword>
<keyword evidence="1" id="KW-0862">Zinc</keyword>
<dbReference type="SMART" id="SM00343">
    <property type="entry name" value="ZnF_C2HC"/>
    <property type="match status" value="2"/>
</dbReference>
<name>A0A8R2H9X2_ACYPI</name>
<reference evidence="4" key="1">
    <citation type="submission" date="2010-06" db="EMBL/GenBank/DDBJ databases">
        <authorList>
            <person name="Jiang H."/>
            <person name="Abraham K."/>
            <person name="Ali S."/>
            <person name="Alsbrooks S.L."/>
            <person name="Anim B.N."/>
            <person name="Anosike U.S."/>
            <person name="Attaway T."/>
            <person name="Bandaranaike D.P."/>
            <person name="Battles P.K."/>
            <person name="Bell S.N."/>
            <person name="Bell A.V."/>
            <person name="Beltran B."/>
            <person name="Bickham C."/>
            <person name="Bustamante Y."/>
            <person name="Caleb T."/>
            <person name="Canada A."/>
            <person name="Cardenas V."/>
            <person name="Carter K."/>
            <person name="Chacko J."/>
            <person name="Chandrabose M.N."/>
            <person name="Chavez D."/>
            <person name="Chavez A."/>
            <person name="Chen L."/>
            <person name="Chu H.-S."/>
            <person name="Claassen K.J."/>
            <person name="Cockrell R."/>
            <person name="Collins M."/>
            <person name="Cooper J.A."/>
            <person name="Cree A."/>
            <person name="Curry S.M."/>
            <person name="Da Y."/>
            <person name="Dao M.D."/>
            <person name="Das B."/>
            <person name="Davila M.-L."/>
            <person name="Davy-Carroll L."/>
            <person name="Denson S."/>
            <person name="Dinh H."/>
            <person name="Ebong V.E."/>
            <person name="Edwards J.R."/>
            <person name="Egan A."/>
            <person name="El-Daye J."/>
            <person name="Escobedo L."/>
            <person name="Fernandez S."/>
            <person name="Fernando P.R."/>
            <person name="Flagg N."/>
            <person name="Forbes L.D."/>
            <person name="Fowler R.G."/>
            <person name="Fu Q."/>
            <person name="Gabisi R.A."/>
            <person name="Ganer J."/>
            <person name="Garbino Pronczuk A."/>
            <person name="Garcia R.M."/>
            <person name="Garner T."/>
            <person name="Garrett T.E."/>
            <person name="Gonzalez D.A."/>
            <person name="Hamid H."/>
            <person name="Hawkins E.S."/>
            <person name="Hirani K."/>
            <person name="Hogues M.E."/>
            <person name="Hollins B."/>
            <person name="Hsiao C.-H."/>
            <person name="Jabil R."/>
            <person name="James M.L."/>
            <person name="Jhangiani S.N."/>
            <person name="Johnson B."/>
            <person name="Johnson Q."/>
            <person name="Joshi V."/>
            <person name="Kalu J.B."/>
            <person name="Kam C."/>
            <person name="Kashfia A."/>
            <person name="Keebler J."/>
            <person name="Kisamo H."/>
            <person name="Kovar C.L."/>
            <person name="Lago L.A."/>
            <person name="Lai C.-Y."/>
            <person name="Laidlaw J."/>
            <person name="Lara F."/>
            <person name="Le T.-K."/>
            <person name="Lee S.L."/>
            <person name="Legall F.H."/>
            <person name="Lemon S.J."/>
            <person name="Lewis L.R."/>
            <person name="Li B."/>
            <person name="Liu Y."/>
            <person name="Liu Y.-S."/>
            <person name="Lopez J."/>
            <person name="Lozado R.J."/>
            <person name="Lu J."/>
            <person name="Madu R.C."/>
            <person name="Maheshwari M."/>
            <person name="Maheshwari R."/>
            <person name="Malloy K."/>
            <person name="Martinez E."/>
            <person name="Mathew T."/>
            <person name="Mercado I.C."/>
            <person name="Mercado C."/>
            <person name="Meyer B."/>
            <person name="Montgomery K."/>
            <person name="Morgan M.B."/>
            <person name="Munidasa M."/>
            <person name="Nazareth L.V."/>
            <person name="Nelson J."/>
            <person name="Ng B.M."/>
            <person name="Nguyen N.B."/>
            <person name="Nguyen P.Q."/>
            <person name="Nguyen T."/>
            <person name="Obregon M."/>
            <person name="Okwuonu G.O."/>
            <person name="Onwere C.G."/>
            <person name="Orozco G."/>
            <person name="Parra A."/>
            <person name="Patel S."/>
            <person name="Patil S."/>
            <person name="Perez A."/>
            <person name="Perez Y."/>
            <person name="Pham C."/>
            <person name="Primus E.L."/>
            <person name="Pu L.-L."/>
            <person name="Puazo M."/>
            <person name="Qin X."/>
            <person name="Quiroz J.B."/>
            <person name="Reese J."/>
            <person name="Richards S."/>
            <person name="Rives C.M."/>
            <person name="Robberts R."/>
            <person name="Ruiz S.J."/>
            <person name="Ruiz M.J."/>
            <person name="Santibanez J."/>
            <person name="Schneider B.W."/>
            <person name="Sisson I."/>
            <person name="Smith M."/>
            <person name="Sodergren E."/>
            <person name="Song X.-Z."/>
            <person name="Song B.B."/>
            <person name="Summersgill H."/>
            <person name="Thelus R."/>
            <person name="Thornton R.D."/>
            <person name="Trejos Z.Y."/>
            <person name="Usmani K."/>
            <person name="Vattathil S."/>
            <person name="Villasana D."/>
            <person name="Walker D.L."/>
            <person name="Wang S."/>
            <person name="Wang K."/>
            <person name="White C.S."/>
            <person name="Williams A.C."/>
            <person name="Williamson J."/>
            <person name="Wilson K."/>
            <person name="Woghiren I.O."/>
            <person name="Woodworth J.R."/>
            <person name="Worley K.C."/>
            <person name="Wright R.A."/>
            <person name="Wu W."/>
            <person name="Young L."/>
            <person name="Zhang L."/>
            <person name="Zhang J."/>
            <person name="Zhu Y."/>
            <person name="Muzny D.M."/>
            <person name="Weinstock G."/>
            <person name="Gibbs R.A."/>
        </authorList>
    </citation>
    <scope>NUCLEOTIDE SEQUENCE [LARGE SCALE GENOMIC DNA]</scope>
    <source>
        <strain evidence="4">LSR1</strain>
    </source>
</reference>
<dbReference type="KEGG" id="api:107884060"/>
<dbReference type="SUPFAM" id="SSF57756">
    <property type="entry name" value="Retrovirus zinc finger-like domains"/>
    <property type="match status" value="1"/>
</dbReference>
<dbReference type="AlphaFoldDB" id="A0A8R2H9X2"/>
<dbReference type="InterPro" id="IPR001878">
    <property type="entry name" value="Znf_CCHC"/>
</dbReference>
<dbReference type="RefSeq" id="XP_016660926.1">
    <property type="nucleotide sequence ID" value="XM_016805437.1"/>
</dbReference>
<dbReference type="Pfam" id="PF00098">
    <property type="entry name" value="zf-CCHC"/>
    <property type="match status" value="1"/>
</dbReference>